<feature type="chain" id="PRO_5044234440" description="SsuA/THI5-like domain-containing protein" evidence="2">
    <location>
        <begin position="27"/>
        <end position="393"/>
    </location>
</feature>
<reference evidence="4" key="1">
    <citation type="journal article" date="2020" name="mSystems">
        <title>Genome- and Community-Level Interaction Insights into Carbon Utilization and Element Cycling Functions of Hydrothermarchaeota in Hydrothermal Sediment.</title>
        <authorList>
            <person name="Zhou Z."/>
            <person name="Liu Y."/>
            <person name="Xu W."/>
            <person name="Pan J."/>
            <person name="Luo Z.H."/>
            <person name="Li M."/>
        </authorList>
    </citation>
    <scope>NUCLEOTIDE SEQUENCE [LARGE SCALE GENOMIC DNA]</scope>
    <source>
        <strain evidence="4">SpSt-222</strain>
    </source>
</reference>
<proteinExistence type="predicted"/>
<name>A0A7C2BDT9_THERO</name>
<evidence type="ECO:0000256" key="1">
    <source>
        <dbReference type="SAM" id="MobiDB-lite"/>
    </source>
</evidence>
<dbReference type="EMBL" id="DSJL01000007">
    <property type="protein sequence ID" value="HEF64547.1"/>
    <property type="molecule type" value="Genomic_DNA"/>
</dbReference>
<keyword evidence="2" id="KW-0732">Signal</keyword>
<dbReference type="PANTHER" id="PTHR30024:SF42">
    <property type="entry name" value="ALIPHATIC SULFONATES-BINDING PROTEIN-RELATED"/>
    <property type="match status" value="1"/>
</dbReference>
<organism evidence="4">
    <name type="scientific">Thermomicrobium roseum</name>
    <dbReference type="NCBI Taxonomy" id="500"/>
    <lineage>
        <taxon>Bacteria</taxon>
        <taxon>Pseudomonadati</taxon>
        <taxon>Thermomicrobiota</taxon>
        <taxon>Thermomicrobia</taxon>
        <taxon>Thermomicrobiales</taxon>
        <taxon>Thermomicrobiaceae</taxon>
        <taxon>Thermomicrobium</taxon>
    </lineage>
</organism>
<feature type="domain" description="SsuA/THI5-like" evidence="3">
    <location>
        <begin position="95"/>
        <end position="312"/>
    </location>
</feature>
<dbReference type="Pfam" id="PF09084">
    <property type="entry name" value="NMT1"/>
    <property type="match status" value="1"/>
</dbReference>
<dbReference type="PROSITE" id="PS51257">
    <property type="entry name" value="PROKAR_LIPOPROTEIN"/>
    <property type="match status" value="1"/>
</dbReference>
<comment type="caution">
    <text evidence="4">The sequence shown here is derived from an EMBL/GenBank/DDBJ whole genome shotgun (WGS) entry which is preliminary data.</text>
</comment>
<sequence>MMLYTRRRCLALLASSLMLPTSVLLASCGGGQATPTTAPSSTIAPVTSPTAAATPNTTGTTLTPSQNTTPTVSAPATPGAASTVKARIALTASDAAFLIAVDQGMFQNAGINVELVTATLDPGQALSLLGAGQLDVVGGGISAALVNAFKQGVPLKIAVAQTIITEDFGDYHVIGVAKSLANEIRSVADLRGKPIALVTSSGGDVLEAKKVFAAHGLSLKDVQIQTLRAPDVPTALQNAAVAAGFLIEPYVTIALKQLQSALPLVSGQEIAQAAGIGLPLNVLTFGPRLLQDRPLAVAFLTAYLHGVAWYFQRIADAAKRQEIAAILKKYTPLKDDQLYTQMTWPPIARDGRFDVKFLEEYQALWNELGQAQGAVAATDLVDFSYLDEAAKQV</sequence>
<dbReference type="PANTHER" id="PTHR30024">
    <property type="entry name" value="ALIPHATIC SULFONATES-BINDING PROTEIN-RELATED"/>
    <property type="match status" value="1"/>
</dbReference>
<accession>A0A7C2BDT9</accession>
<dbReference type="SUPFAM" id="SSF53850">
    <property type="entry name" value="Periplasmic binding protein-like II"/>
    <property type="match status" value="1"/>
</dbReference>
<evidence type="ECO:0000259" key="3">
    <source>
        <dbReference type="Pfam" id="PF09084"/>
    </source>
</evidence>
<evidence type="ECO:0000256" key="2">
    <source>
        <dbReference type="SAM" id="SignalP"/>
    </source>
</evidence>
<evidence type="ECO:0000313" key="4">
    <source>
        <dbReference type="EMBL" id="HEF64547.1"/>
    </source>
</evidence>
<feature type="compositionally biased region" description="Low complexity" evidence="1">
    <location>
        <begin position="36"/>
        <end position="71"/>
    </location>
</feature>
<dbReference type="AlphaFoldDB" id="A0A7C2BDT9"/>
<dbReference type="Gene3D" id="3.40.190.10">
    <property type="entry name" value="Periplasmic binding protein-like II"/>
    <property type="match status" value="2"/>
</dbReference>
<feature type="signal peptide" evidence="2">
    <location>
        <begin position="1"/>
        <end position="26"/>
    </location>
</feature>
<dbReference type="InterPro" id="IPR015168">
    <property type="entry name" value="SsuA/THI5"/>
</dbReference>
<protein>
    <recommendedName>
        <fullName evidence="3">SsuA/THI5-like domain-containing protein</fullName>
    </recommendedName>
</protein>
<feature type="region of interest" description="Disordered" evidence="1">
    <location>
        <begin position="36"/>
        <end position="78"/>
    </location>
</feature>
<gene>
    <name evidence="4" type="ORF">ENP47_02920</name>
</gene>